<keyword evidence="3" id="KW-1185">Reference proteome</keyword>
<proteinExistence type="predicted"/>
<dbReference type="OrthoDB" id="7687320at2759"/>
<dbReference type="EMBL" id="KQ760221">
    <property type="protein sequence ID" value="OAD61372.1"/>
    <property type="molecule type" value="Genomic_DNA"/>
</dbReference>
<gene>
    <name evidence="2" type="ORF">WN48_01383</name>
</gene>
<protein>
    <submittedName>
        <fullName evidence="2">Uncharacterized protein</fullName>
    </submittedName>
</protein>
<feature type="compositionally biased region" description="Low complexity" evidence="1">
    <location>
        <begin position="97"/>
        <end position="113"/>
    </location>
</feature>
<feature type="region of interest" description="Disordered" evidence="1">
    <location>
        <begin position="162"/>
        <end position="184"/>
    </location>
</feature>
<sequence length="457" mass="51815">MEVVEETLRRYKKRSYVHASRVLETVENLEYRNKEKKSHLNLEYRVQVSSYRLAKRHIPSLKGPNRNKLISSSTTSDPVDKERDETTGDDFPDIQATPKSIEPTTTPSTTSKYTHPHHGAPLTSIELVHRKILRATQSLASDSPSYFLITSRTKGTQLRSDAEQFPLPKGSPFDDAGSASSTKEYYQGKTPGDFVSQKWPCQSEISSAARNVIGLKVEDPYRVQEFFLRGVHEKHGERDETVAGVSTGSMEKGVLFLCIVCVSFALISAKPIPLPENYDEELLAPKDTLHYPYLFWLGRPFYAQDDDGDNTYYQPDRRSSTISYANVGRGDKKVKTHQRVYESEWSVVAKFVSIISERPEILYAGPMYRFYGPRGRPHKRTTAIMGTVFRTLCPVRRIIRSRLVPCFGGIRTEQLGVMATGFRSWIQTVTGSLWEFLRGLDDSDAGEHRKVTLDKGD</sequence>
<organism evidence="2 3">
    <name type="scientific">Eufriesea mexicana</name>
    <dbReference type="NCBI Taxonomy" id="516756"/>
    <lineage>
        <taxon>Eukaryota</taxon>
        <taxon>Metazoa</taxon>
        <taxon>Ecdysozoa</taxon>
        <taxon>Arthropoda</taxon>
        <taxon>Hexapoda</taxon>
        <taxon>Insecta</taxon>
        <taxon>Pterygota</taxon>
        <taxon>Neoptera</taxon>
        <taxon>Endopterygota</taxon>
        <taxon>Hymenoptera</taxon>
        <taxon>Apocrita</taxon>
        <taxon>Aculeata</taxon>
        <taxon>Apoidea</taxon>
        <taxon>Anthophila</taxon>
        <taxon>Apidae</taxon>
        <taxon>Eufriesea</taxon>
    </lineage>
</organism>
<feature type="compositionally biased region" description="Polar residues" evidence="1">
    <location>
        <begin position="68"/>
        <end position="77"/>
    </location>
</feature>
<dbReference type="Proteomes" id="UP000250275">
    <property type="component" value="Unassembled WGS sequence"/>
</dbReference>
<name>A0A310SUB5_9HYME</name>
<evidence type="ECO:0000313" key="3">
    <source>
        <dbReference type="Proteomes" id="UP000250275"/>
    </source>
</evidence>
<feature type="region of interest" description="Disordered" evidence="1">
    <location>
        <begin position="57"/>
        <end position="120"/>
    </location>
</feature>
<dbReference type="AlphaFoldDB" id="A0A310SUB5"/>
<accession>A0A310SUB5</accession>
<evidence type="ECO:0000256" key="1">
    <source>
        <dbReference type="SAM" id="MobiDB-lite"/>
    </source>
</evidence>
<reference evidence="2 3" key="1">
    <citation type="submission" date="2015-07" db="EMBL/GenBank/DDBJ databases">
        <title>The genome of Eufriesea mexicana.</title>
        <authorList>
            <person name="Pan H."/>
            <person name="Kapheim K."/>
        </authorList>
    </citation>
    <scope>NUCLEOTIDE SEQUENCE [LARGE SCALE GENOMIC DNA]</scope>
    <source>
        <strain evidence="2">0111107269</strain>
        <tissue evidence="2">Whole body</tissue>
    </source>
</reference>
<evidence type="ECO:0000313" key="2">
    <source>
        <dbReference type="EMBL" id="OAD61372.1"/>
    </source>
</evidence>